<dbReference type="AlphaFoldDB" id="A0ABC9TT91"/>
<sequence length="50" mass="5215">MSLLFRGRIVVSWGSDKVPSAIETGDISVRKQAGAGAKIFALSLPSPAKT</sequence>
<proteinExistence type="predicted"/>
<evidence type="ECO:0000313" key="1">
    <source>
        <dbReference type="EMBL" id="ERI74427.1"/>
    </source>
</evidence>
<dbReference type="Proteomes" id="UP000016491">
    <property type="component" value="Unassembled WGS sequence"/>
</dbReference>
<protein>
    <submittedName>
        <fullName evidence="1">Uncharacterized protein</fullName>
    </submittedName>
</protein>
<dbReference type="EMBL" id="AWSU01000327">
    <property type="protein sequence ID" value="ERI74427.1"/>
    <property type="molecule type" value="Genomic_DNA"/>
</dbReference>
<name>A0ABC9TT91_CLOSY</name>
<organism evidence="1 2">
    <name type="scientific">[Clostridium] symbiosum ATCC 14940</name>
    <dbReference type="NCBI Taxonomy" id="411472"/>
    <lineage>
        <taxon>Bacteria</taxon>
        <taxon>Bacillati</taxon>
        <taxon>Bacillota</taxon>
        <taxon>Clostridia</taxon>
        <taxon>Lachnospirales</taxon>
        <taxon>Lachnospiraceae</taxon>
        <taxon>Otoolea</taxon>
    </lineage>
</organism>
<reference evidence="1 2" key="1">
    <citation type="submission" date="2013-07" db="EMBL/GenBank/DDBJ databases">
        <authorList>
            <person name="Weinstock G."/>
            <person name="Sodergren E."/>
            <person name="Wylie T."/>
            <person name="Fulton L."/>
            <person name="Fulton R."/>
            <person name="Fronick C."/>
            <person name="O'Laughlin M."/>
            <person name="Godfrey J."/>
            <person name="Miner T."/>
            <person name="Herter B."/>
            <person name="Appelbaum E."/>
            <person name="Cordes M."/>
            <person name="Lek S."/>
            <person name="Wollam A."/>
            <person name="Pepin K.H."/>
            <person name="Palsikar V.B."/>
            <person name="Mitreva M."/>
            <person name="Wilson R.K."/>
        </authorList>
    </citation>
    <scope>NUCLEOTIDE SEQUENCE [LARGE SCALE GENOMIC DNA]</scope>
    <source>
        <strain evidence="1 2">ATCC 14940</strain>
    </source>
</reference>
<gene>
    <name evidence="1" type="ORF">CLOSYM_04023</name>
</gene>
<accession>A0ABC9TT91</accession>
<evidence type="ECO:0000313" key="2">
    <source>
        <dbReference type="Proteomes" id="UP000016491"/>
    </source>
</evidence>
<comment type="caution">
    <text evidence="1">The sequence shown here is derived from an EMBL/GenBank/DDBJ whole genome shotgun (WGS) entry which is preliminary data.</text>
</comment>